<dbReference type="RefSeq" id="WP_120540589.1">
    <property type="nucleotide sequence ID" value="NZ_RAVZ01000055.1"/>
</dbReference>
<keyword evidence="1 2" id="KW-0732">Signal</keyword>
<dbReference type="Proteomes" id="UP000268094">
    <property type="component" value="Unassembled WGS sequence"/>
</dbReference>
<evidence type="ECO:0000256" key="1">
    <source>
        <dbReference type="ARBA" id="ARBA00022729"/>
    </source>
</evidence>
<proteinExistence type="predicted"/>
<feature type="chain" id="PRO_5017356267" evidence="2">
    <location>
        <begin position="22"/>
        <end position="206"/>
    </location>
</feature>
<reference evidence="5" key="1">
    <citation type="submission" date="2018-09" db="EMBL/GenBank/DDBJ databases">
        <authorList>
            <person name="Livingstone P.G."/>
            <person name="Whitworth D.E."/>
        </authorList>
    </citation>
    <scope>NUCLEOTIDE SEQUENCE [LARGE SCALE GENOMIC DNA]</scope>
    <source>
        <strain evidence="5">CA054A</strain>
    </source>
</reference>
<feature type="domain" description="Outer membrane protein beta-barrel" evidence="3">
    <location>
        <begin position="13"/>
        <end position="190"/>
    </location>
</feature>
<dbReference type="Pfam" id="PF13505">
    <property type="entry name" value="OMP_b-brl"/>
    <property type="match status" value="1"/>
</dbReference>
<feature type="signal peptide" evidence="2">
    <location>
        <begin position="1"/>
        <end position="21"/>
    </location>
</feature>
<sequence length="206" mass="21577">MKRGIGLGLCLVGLTGGAAGAQAPPDDAPVRSRHHMEWRGPYFLLGLGVEGYTGKLAPNLDPGPTYGVLIGYRPNDYLGLEVGYSGGASNIAVSESPSIGNPDIVRNGAQAGLTLGFSATRLQPFALAGIGMERYSVRSGNFFQFFDDTGGYAPVGLGARYQLTPRLTVEARGTYSFLFGQDFARAQDLGAGDGRYAGTLQIGGSY</sequence>
<evidence type="ECO:0000256" key="2">
    <source>
        <dbReference type="SAM" id="SignalP"/>
    </source>
</evidence>
<organism evidence="4 5">
    <name type="scientific">Corallococcus terminator</name>
    <dbReference type="NCBI Taxonomy" id="2316733"/>
    <lineage>
        <taxon>Bacteria</taxon>
        <taxon>Pseudomonadati</taxon>
        <taxon>Myxococcota</taxon>
        <taxon>Myxococcia</taxon>
        <taxon>Myxococcales</taxon>
        <taxon>Cystobacterineae</taxon>
        <taxon>Myxococcaceae</taxon>
        <taxon>Corallococcus</taxon>
    </lineage>
</organism>
<dbReference type="SUPFAM" id="SSF56925">
    <property type="entry name" value="OMPA-like"/>
    <property type="match status" value="1"/>
</dbReference>
<name>A0A3A8JJ11_9BACT</name>
<evidence type="ECO:0000259" key="3">
    <source>
        <dbReference type="Pfam" id="PF13505"/>
    </source>
</evidence>
<gene>
    <name evidence="4" type="ORF">D7V88_11070</name>
</gene>
<dbReference type="AlphaFoldDB" id="A0A3A8JJ11"/>
<accession>A0A3A8JJ11</accession>
<dbReference type="Gene3D" id="2.40.160.20">
    <property type="match status" value="1"/>
</dbReference>
<dbReference type="OrthoDB" id="5381719at2"/>
<comment type="caution">
    <text evidence="4">The sequence shown here is derived from an EMBL/GenBank/DDBJ whole genome shotgun (WGS) entry which is preliminary data.</text>
</comment>
<evidence type="ECO:0000313" key="4">
    <source>
        <dbReference type="EMBL" id="RKG90481.1"/>
    </source>
</evidence>
<protein>
    <submittedName>
        <fullName evidence="4">Porin family protein</fullName>
    </submittedName>
</protein>
<keyword evidence="5" id="KW-1185">Reference proteome</keyword>
<dbReference type="InterPro" id="IPR027385">
    <property type="entry name" value="Beta-barrel_OMP"/>
</dbReference>
<evidence type="ECO:0000313" key="5">
    <source>
        <dbReference type="Proteomes" id="UP000268094"/>
    </source>
</evidence>
<dbReference type="EMBL" id="RAVZ01000055">
    <property type="protein sequence ID" value="RKG90481.1"/>
    <property type="molecule type" value="Genomic_DNA"/>
</dbReference>
<dbReference type="InterPro" id="IPR011250">
    <property type="entry name" value="OMP/PagP_B-barrel"/>
</dbReference>